<dbReference type="PANTHER" id="PTHR33112">
    <property type="entry name" value="DOMAIN PROTEIN, PUTATIVE-RELATED"/>
    <property type="match status" value="1"/>
</dbReference>
<dbReference type="OrthoDB" id="2958217at2759"/>
<comment type="caution">
    <text evidence="2">The sequence shown here is derived from an EMBL/GenBank/DDBJ whole genome shotgun (WGS) entry which is preliminary data.</text>
</comment>
<dbReference type="EMBL" id="ML978124">
    <property type="protein sequence ID" value="KAF2100275.1"/>
    <property type="molecule type" value="Genomic_DNA"/>
</dbReference>
<sequence>MPPASCPLCHGILSSLFNAHSPLPPDNEKLPKHFLKDIRYGKDVQCQLCEIRMEQLTAEELSDIQEDAPIGWKMSMLKWAYEENFILASSYPRKSGPAPLIKETRFVSKTSLALGPEAVMGFNSAFFGLRDDSEALFPRQTTGQSGESNDPLDSRWRMARKWIFHCLDTHQLCSPRGAHTSDSTIHPATSIGFRLIDITEEESPRLVEGPVGSYATLSHCWGSSTPLTLKSDVFEAYKMEGIPKEQLPKLFVEAMHAAKQLGINYIWIDSLCIIQDSTKDWEEQSSAVAGIYEHASVNLAASYAPGSCGSLYGDWTPSVASPGHRTLDSPWTSCHRSFTCFDNQMWSTNVAQSSLSKWAWVVQELALAPRVLHFCKDQMFWECAELQACETWPEGVPRAYQATNRKLRLRKNEELRIMDGRPLKVLWRDGFTDPEDLHQEWESDAQLTIGRRGAMGADSRMNPDADYPNRDLWPAIVSKYSRGELSRPERDKLVALSGLAKRVFDPKMYCAGLWSDEFPTNLLWRTVGLASKPHRKQAPTWSWASVNGPVFLPSYQSDVPETPSTLGILQIKVSTISHDPTGQVDGGFLKVRGLLAKVKVTRPFIVVGLVDDERYGDVSAFKYGPSEGHTLRLFPDTRIIEPDAMLSFRVSERCQRVAVGTRGKRSSLPTLWIF</sequence>
<dbReference type="PANTHER" id="PTHR33112:SF10">
    <property type="entry name" value="TOL"/>
    <property type="match status" value="1"/>
</dbReference>
<evidence type="ECO:0000313" key="3">
    <source>
        <dbReference type="Proteomes" id="UP000799772"/>
    </source>
</evidence>
<reference evidence="2" key="1">
    <citation type="journal article" date="2020" name="Stud. Mycol.">
        <title>101 Dothideomycetes genomes: a test case for predicting lifestyles and emergence of pathogens.</title>
        <authorList>
            <person name="Haridas S."/>
            <person name="Albert R."/>
            <person name="Binder M."/>
            <person name="Bloem J."/>
            <person name="Labutti K."/>
            <person name="Salamov A."/>
            <person name="Andreopoulos B."/>
            <person name="Baker S."/>
            <person name="Barry K."/>
            <person name="Bills G."/>
            <person name="Bluhm B."/>
            <person name="Cannon C."/>
            <person name="Castanera R."/>
            <person name="Culley D."/>
            <person name="Daum C."/>
            <person name="Ezra D."/>
            <person name="Gonzalez J."/>
            <person name="Henrissat B."/>
            <person name="Kuo A."/>
            <person name="Liang C."/>
            <person name="Lipzen A."/>
            <person name="Lutzoni F."/>
            <person name="Magnuson J."/>
            <person name="Mondo S."/>
            <person name="Nolan M."/>
            <person name="Ohm R."/>
            <person name="Pangilinan J."/>
            <person name="Park H.-J."/>
            <person name="Ramirez L."/>
            <person name="Alfaro M."/>
            <person name="Sun H."/>
            <person name="Tritt A."/>
            <person name="Yoshinaga Y."/>
            <person name="Zwiers L.-H."/>
            <person name="Turgeon B."/>
            <person name="Goodwin S."/>
            <person name="Spatafora J."/>
            <person name="Crous P."/>
            <person name="Grigoriev I."/>
        </authorList>
    </citation>
    <scope>NUCLEOTIDE SEQUENCE</scope>
    <source>
        <strain evidence="2">CBS 133067</strain>
    </source>
</reference>
<dbReference type="AlphaFoldDB" id="A0A9P4IJ97"/>
<evidence type="ECO:0000313" key="2">
    <source>
        <dbReference type="EMBL" id="KAF2100275.1"/>
    </source>
</evidence>
<gene>
    <name evidence="2" type="ORF">NA57DRAFT_54367</name>
</gene>
<keyword evidence="3" id="KW-1185">Reference proteome</keyword>
<accession>A0A9P4IJ97</accession>
<dbReference type="Pfam" id="PF06985">
    <property type="entry name" value="HET"/>
    <property type="match status" value="1"/>
</dbReference>
<name>A0A9P4IJ97_9PEZI</name>
<organism evidence="2 3">
    <name type="scientific">Rhizodiscina lignyota</name>
    <dbReference type="NCBI Taxonomy" id="1504668"/>
    <lineage>
        <taxon>Eukaryota</taxon>
        <taxon>Fungi</taxon>
        <taxon>Dikarya</taxon>
        <taxon>Ascomycota</taxon>
        <taxon>Pezizomycotina</taxon>
        <taxon>Dothideomycetes</taxon>
        <taxon>Pleosporomycetidae</taxon>
        <taxon>Aulographales</taxon>
        <taxon>Rhizodiscinaceae</taxon>
        <taxon>Rhizodiscina</taxon>
    </lineage>
</organism>
<protein>
    <submittedName>
        <fullName evidence="2">HET-domain-containing protein</fullName>
    </submittedName>
</protein>
<feature type="domain" description="Heterokaryon incompatibility" evidence="1">
    <location>
        <begin position="214"/>
        <end position="364"/>
    </location>
</feature>
<dbReference type="InterPro" id="IPR010730">
    <property type="entry name" value="HET"/>
</dbReference>
<evidence type="ECO:0000259" key="1">
    <source>
        <dbReference type="Pfam" id="PF06985"/>
    </source>
</evidence>
<dbReference type="Proteomes" id="UP000799772">
    <property type="component" value="Unassembled WGS sequence"/>
</dbReference>
<proteinExistence type="predicted"/>